<dbReference type="EMBL" id="CP155618">
    <property type="protein sequence ID" value="XBL16310.1"/>
    <property type="molecule type" value="Genomic_DNA"/>
</dbReference>
<keyword evidence="5" id="KW-1185">Reference proteome</keyword>
<gene>
    <name evidence="3" type="ORF">QLS71_002535</name>
    <name evidence="4" type="ORF">QLS71_002565</name>
    <name evidence="1" type="ORF">QLS71_015255</name>
    <name evidence="2" type="ORF">QLS71_017625</name>
</gene>
<name>A0AAU7ELY8_9FLAO</name>
<dbReference type="EMBL" id="CP155618">
    <property type="protein sequence ID" value="XBL16309.1"/>
    <property type="molecule type" value="Genomic_DNA"/>
</dbReference>
<dbReference type="Proteomes" id="UP001224325">
    <property type="component" value="Chromosome"/>
</dbReference>
<evidence type="ECO:0000313" key="4">
    <source>
        <dbReference type="EMBL" id="XBL16312.1"/>
    </source>
</evidence>
<dbReference type="KEGG" id="mlil:QLS71_002565"/>
<evidence type="ECO:0000313" key="3">
    <source>
        <dbReference type="EMBL" id="XBL16311.1"/>
    </source>
</evidence>
<reference evidence="3 5" key="1">
    <citation type="submission" date="2024-04" db="EMBL/GenBank/DDBJ databases">
        <title>Mariniflexile litorale, isolated from the shallow sediments of the Sea of Japan.</title>
        <authorList>
            <person name="Romanenko L."/>
            <person name="Isaeva M."/>
        </authorList>
    </citation>
    <scope>NUCLEOTIDE SEQUENCE [LARGE SCALE GENOMIC DNA]</scope>
    <source>
        <strain evidence="3 5">KMM 9835</strain>
    </source>
</reference>
<dbReference type="EMBL" id="CP155618">
    <property type="protein sequence ID" value="XBL16312.1"/>
    <property type="molecule type" value="Genomic_DNA"/>
</dbReference>
<sequence>MSLTSLFWAMASSIEEAKSGSWFLLEPLMNFIYKNMKNKGYTQF</sequence>
<dbReference type="KEGG" id="mlil:QLS71_002535"/>
<proteinExistence type="predicted"/>
<organism evidence="3 5">
    <name type="scientific">Mariniflexile litorale</name>
    <dbReference type="NCBI Taxonomy" id="3045158"/>
    <lineage>
        <taxon>Bacteria</taxon>
        <taxon>Pseudomonadati</taxon>
        <taxon>Bacteroidota</taxon>
        <taxon>Flavobacteriia</taxon>
        <taxon>Flavobacteriales</taxon>
        <taxon>Flavobacteriaceae</taxon>
        <taxon>Mariniflexile</taxon>
    </lineage>
</organism>
<protein>
    <submittedName>
        <fullName evidence="3">Uncharacterized protein</fullName>
    </submittedName>
</protein>
<dbReference type="KEGG" id="mlil:QLS71_015255"/>
<accession>A0AAU7ELY8</accession>
<dbReference type="KEGG" id="mlil:QLS71_017625"/>
<evidence type="ECO:0000313" key="5">
    <source>
        <dbReference type="Proteomes" id="UP001224325"/>
    </source>
</evidence>
<dbReference type="AlphaFoldDB" id="A0AAU7ELY8"/>
<evidence type="ECO:0000313" key="1">
    <source>
        <dbReference type="EMBL" id="XBL16309.1"/>
    </source>
</evidence>
<dbReference type="EMBL" id="CP155618">
    <property type="protein sequence ID" value="XBL16311.1"/>
    <property type="molecule type" value="Genomic_DNA"/>
</dbReference>
<dbReference type="RefSeq" id="WP_348636640.1">
    <property type="nucleotide sequence ID" value="NZ_CP155618.1"/>
</dbReference>
<evidence type="ECO:0000313" key="2">
    <source>
        <dbReference type="EMBL" id="XBL16310.1"/>
    </source>
</evidence>